<evidence type="ECO:0000256" key="2">
    <source>
        <dbReference type="ARBA" id="ARBA00007715"/>
    </source>
</evidence>
<proteinExistence type="inferred from homology"/>
<feature type="transmembrane region" description="Helical" evidence="8">
    <location>
        <begin position="120"/>
        <end position="141"/>
    </location>
</feature>
<comment type="caution">
    <text evidence="9">The sequence shown here is derived from an EMBL/GenBank/DDBJ whole genome shotgun (WGS) entry which is preliminary data.</text>
</comment>
<comment type="similarity">
    <text evidence="2">Belongs to the EMC4 family.</text>
</comment>
<dbReference type="GO" id="GO:0005789">
    <property type="term" value="C:endoplasmic reticulum membrane"/>
    <property type="evidence" value="ECO:0007669"/>
    <property type="project" value="UniProtKB-SubCell"/>
</dbReference>
<evidence type="ECO:0000313" key="9">
    <source>
        <dbReference type="EMBL" id="KAJ5078498.1"/>
    </source>
</evidence>
<evidence type="ECO:0000313" key="10">
    <source>
        <dbReference type="Proteomes" id="UP001149090"/>
    </source>
</evidence>
<keyword evidence="10" id="KW-1185">Reference proteome</keyword>
<evidence type="ECO:0000256" key="8">
    <source>
        <dbReference type="SAM" id="Phobius"/>
    </source>
</evidence>
<comment type="subcellular location">
    <subcellularLocation>
        <location evidence="1">Endoplasmic reticulum membrane</location>
        <topology evidence="1">Multi-pass membrane protein</topology>
    </subcellularLocation>
</comment>
<accession>A0A9Q0LT33</accession>
<dbReference type="OMA" id="MVVAMMI"/>
<protein>
    <recommendedName>
        <fullName evidence="3">ER membrane protein complex subunit 4</fullName>
    </recommendedName>
</protein>
<evidence type="ECO:0000256" key="3">
    <source>
        <dbReference type="ARBA" id="ARBA00020820"/>
    </source>
</evidence>
<dbReference type="PANTHER" id="PTHR19315">
    <property type="entry name" value="ER MEMBRANE PROTEIN COMPLEX SUBUNIT 4"/>
    <property type="match status" value="1"/>
</dbReference>
<evidence type="ECO:0000256" key="6">
    <source>
        <dbReference type="ARBA" id="ARBA00022989"/>
    </source>
</evidence>
<sequence>MQNLKFQQKFQDKQNNSIENPIGMVSISTLNKEEKKVKITIPSEQKKQEEIDLKLKKAKEISFSPFQSIIMSLIMLFFSAKNLNIISMSIISMSLMNTIKTIFSVNKVFEQLIDIGPKIIIYKIIFIAINFIQLGGVIYRINSLGLIPSFHDLITSRDLPKNSDILYGGGFNN</sequence>
<keyword evidence="7 8" id="KW-0472">Membrane</keyword>
<name>A0A9Q0LT33_ANAIG</name>
<dbReference type="OrthoDB" id="369569at2759"/>
<reference evidence="9" key="1">
    <citation type="submission" date="2022-10" db="EMBL/GenBank/DDBJ databases">
        <title>Novel sulphate-reducing endosymbionts in the free-living metamonad Anaeramoeba.</title>
        <authorList>
            <person name="Jerlstrom-Hultqvist J."/>
            <person name="Cepicka I."/>
            <person name="Gallot-Lavallee L."/>
            <person name="Salas-Leiva D."/>
            <person name="Curtis B.A."/>
            <person name="Zahonova K."/>
            <person name="Pipaliya S."/>
            <person name="Dacks J."/>
            <person name="Roger A.J."/>
        </authorList>
    </citation>
    <scope>NUCLEOTIDE SEQUENCE</scope>
    <source>
        <strain evidence="9">BMAN</strain>
    </source>
</reference>
<feature type="transmembrane region" description="Helical" evidence="8">
    <location>
        <begin position="85"/>
        <end position="108"/>
    </location>
</feature>
<evidence type="ECO:0000256" key="7">
    <source>
        <dbReference type="ARBA" id="ARBA00023136"/>
    </source>
</evidence>
<dbReference type="Proteomes" id="UP001149090">
    <property type="component" value="Unassembled WGS sequence"/>
</dbReference>
<dbReference type="InterPro" id="IPR009445">
    <property type="entry name" value="TMEM85/Emc4"/>
</dbReference>
<feature type="transmembrane region" description="Helical" evidence="8">
    <location>
        <begin position="61"/>
        <end position="79"/>
    </location>
</feature>
<evidence type="ECO:0000256" key="5">
    <source>
        <dbReference type="ARBA" id="ARBA00022824"/>
    </source>
</evidence>
<dbReference type="EMBL" id="JAPDFW010000053">
    <property type="protein sequence ID" value="KAJ5078498.1"/>
    <property type="molecule type" value="Genomic_DNA"/>
</dbReference>
<keyword evidence="4 8" id="KW-0812">Transmembrane</keyword>
<gene>
    <name evidence="9" type="ORF">M0811_04823</name>
</gene>
<keyword evidence="6 8" id="KW-1133">Transmembrane helix</keyword>
<dbReference type="Pfam" id="PF06417">
    <property type="entry name" value="EMC4"/>
    <property type="match status" value="1"/>
</dbReference>
<organism evidence="9 10">
    <name type="scientific">Anaeramoeba ignava</name>
    <name type="common">Anaerobic marine amoeba</name>
    <dbReference type="NCBI Taxonomy" id="1746090"/>
    <lineage>
        <taxon>Eukaryota</taxon>
        <taxon>Metamonada</taxon>
        <taxon>Anaeramoebidae</taxon>
        <taxon>Anaeramoeba</taxon>
    </lineage>
</organism>
<dbReference type="AlphaFoldDB" id="A0A9Q0LT33"/>
<keyword evidence="5" id="KW-0256">Endoplasmic reticulum</keyword>
<evidence type="ECO:0000256" key="4">
    <source>
        <dbReference type="ARBA" id="ARBA00022692"/>
    </source>
</evidence>
<evidence type="ECO:0000256" key="1">
    <source>
        <dbReference type="ARBA" id="ARBA00004477"/>
    </source>
</evidence>